<comment type="function">
    <text evidence="14">Acts as a processive, ATP-dependent zinc metallopeptidase for both cytoplasmic and membrane proteins. Plays a role in the quality control of integral membrane proteins.</text>
</comment>
<proteinExistence type="inferred from homology"/>
<dbReference type="EC" id="3.4.24.-" evidence="14"/>
<keyword evidence="9 14" id="KW-0862">Zinc</keyword>
<keyword evidence="13 14" id="KW-0472">Membrane</keyword>
<reference evidence="18" key="1">
    <citation type="submission" date="2021-11" db="EMBL/GenBank/DDBJ databases">
        <title>Description of Mycoplasma bradburyaesp. nov.from sea birds: a tribute to a great mycoplasmologist.</title>
        <authorList>
            <person name="Ramirez A.S."/>
            <person name="Poveda C."/>
            <person name="Suarez-Perez A."/>
            <person name="Rosales R.S."/>
            <person name="Dijkman R."/>
            <person name="Feberwee A."/>
            <person name="Spergser J."/>
            <person name="Szostak M.P."/>
            <person name="Ressel L."/>
            <person name="Calabuig P."/>
            <person name="Catania S."/>
            <person name="Gobbo F."/>
            <person name="Timofte D."/>
            <person name="Poveda J.B."/>
        </authorList>
    </citation>
    <scope>NUCLEOTIDE SEQUENCE</scope>
    <source>
        <strain evidence="18">T264</strain>
    </source>
</reference>
<evidence type="ECO:0000256" key="7">
    <source>
        <dbReference type="ARBA" id="ARBA00022741"/>
    </source>
</evidence>
<evidence type="ECO:0000256" key="1">
    <source>
        <dbReference type="ARBA" id="ARBA00004370"/>
    </source>
</evidence>
<dbReference type="FunFam" id="3.40.50.300:FF:000352">
    <property type="entry name" value="ATP-dependent zinc metalloprotease FTSH 7, chloroplastic"/>
    <property type="match status" value="1"/>
</dbReference>
<feature type="active site" evidence="14">
    <location>
        <position position="536"/>
    </location>
</feature>
<dbReference type="Gene3D" id="3.40.50.300">
    <property type="entry name" value="P-loop containing nucleotide triphosphate hydrolases"/>
    <property type="match status" value="1"/>
</dbReference>
<gene>
    <name evidence="14 18" type="primary">ftsH</name>
    <name evidence="18" type="ORF">LNO71_01065</name>
</gene>
<dbReference type="SUPFAM" id="SSF52540">
    <property type="entry name" value="P-loop containing nucleoside triphosphate hydrolases"/>
    <property type="match status" value="1"/>
</dbReference>
<name>A0AAW6HPB6_9MOLU</name>
<evidence type="ECO:0000256" key="11">
    <source>
        <dbReference type="ARBA" id="ARBA00022989"/>
    </source>
</evidence>
<dbReference type="GO" id="GO:0030163">
    <property type="term" value="P:protein catabolic process"/>
    <property type="evidence" value="ECO:0007669"/>
    <property type="project" value="UniProtKB-UniRule"/>
</dbReference>
<comment type="similarity">
    <text evidence="15">Belongs to the AAA ATPase family.</text>
</comment>
<dbReference type="NCBIfam" id="TIGR01241">
    <property type="entry name" value="FtsH_fam"/>
    <property type="match status" value="1"/>
</dbReference>
<evidence type="ECO:0000256" key="2">
    <source>
        <dbReference type="ARBA" id="ARBA00010044"/>
    </source>
</evidence>
<evidence type="ECO:0000256" key="9">
    <source>
        <dbReference type="ARBA" id="ARBA00022833"/>
    </source>
</evidence>
<evidence type="ECO:0000256" key="6">
    <source>
        <dbReference type="ARBA" id="ARBA00022723"/>
    </source>
</evidence>
<dbReference type="InterPro" id="IPR005936">
    <property type="entry name" value="FtsH"/>
</dbReference>
<feature type="domain" description="AAA+ ATPase" evidence="17">
    <location>
        <begin position="305"/>
        <end position="444"/>
    </location>
</feature>
<feature type="binding site" evidence="14">
    <location>
        <position position="539"/>
    </location>
    <ligand>
        <name>Zn(2+)</name>
        <dbReference type="ChEBI" id="CHEBI:29105"/>
        <note>catalytic</note>
    </ligand>
</feature>
<keyword evidence="10 14" id="KW-0067">ATP-binding</keyword>
<organism evidence="18 19">
    <name type="scientific">Mycoplasma bradburyae</name>
    <dbReference type="NCBI Taxonomy" id="2963128"/>
    <lineage>
        <taxon>Bacteria</taxon>
        <taxon>Bacillati</taxon>
        <taxon>Mycoplasmatota</taxon>
        <taxon>Mollicutes</taxon>
        <taxon>Mycoplasmataceae</taxon>
        <taxon>Mycoplasma</taxon>
    </lineage>
</organism>
<dbReference type="InterPro" id="IPR037219">
    <property type="entry name" value="Peptidase_M41-like"/>
</dbReference>
<keyword evidence="3 14" id="KW-1003">Cell membrane</keyword>
<keyword evidence="12 14" id="KW-0482">Metalloprotease</keyword>
<evidence type="ECO:0000256" key="12">
    <source>
        <dbReference type="ARBA" id="ARBA00023049"/>
    </source>
</evidence>
<dbReference type="GO" id="GO:0005737">
    <property type="term" value="C:cytoplasm"/>
    <property type="evidence" value="ECO:0007669"/>
    <property type="project" value="UniProtKB-ARBA"/>
</dbReference>
<feature type="transmembrane region" description="Helical" evidence="14">
    <location>
        <begin position="24"/>
        <end position="47"/>
    </location>
</feature>
<evidence type="ECO:0000256" key="10">
    <source>
        <dbReference type="ARBA" id="ARBA00022840"/>
    </source>
</evidence>
<comment type="caution">
    <text evidence="18">The sequence shown here is derived from an EMBL/GenBank/DDBJ whole genome shotgun (WGS) entry which is preliminary data.</text>
</comment>
<dbReference type="GO" id="GO:0004222">
    <property type="term" value="F:metalloendopeptidase activity"/>
    <property type="evidence" value="ECO:0007669"/>
    <property type="project" value="InterPro"/>
</dbReference>
<feature type="region of interest" description="Disordered" evidence="16">
    <location>
        <begin position="725"/>
        <end position="759"/>
    </location>
</feature>
<dbReference type="InterPro" id="IPR003593">
    <property type="entry name" value="AAA+_ATPase"/>
</dbReference>
<dbReference type="HAMAP" id="MF_01458">
    <property type="entry name" value="FtsH"/>
    <property type="match status" value="1"/>
</dbReference>
<dbReference type="FunFam" id="1.20.58.760:FF:000001">
    <property type="entry name" value="ATP-dependent zinc metalloprotease FtsH"/>
    <property type="match status" value="1"/>
</dbReference>
<dbReference type="Pfam" id="PF01434">
    <property type="entry name" value="Peptidase_M41"/>
    <property type="match status" value="1"/>
</dbReference>
<dbReference type="RefSeq" id="WP_255045853.1">
    <property type="nucleotide sequence ID" value="NZ_CP101415.1"/>
</dbReference>
<dbReference type="Gene3D" id="1.20.58.760">
    <property type="entry name" value="Peptidase M41"/>
    <property type="match status" value="1"/>
</dbReference>
<evidence type="ECO:0000256" key="14">
    <source>
        <dbReference type="HAMAP-Rule" id="MF_01458"/>
    </source>
</evidence>
<comment type="similarity">
    <text evidence="2 14">In the C-terminal section; belongs to the peptidase M41 family.</text>
</comment>
<evidence type="ECO:0000256" key="5">
    <source>
        <dbReference type="ARBA" id="ARBA00022692"/>
    </source>
</evidence>
<feature type="transmembrane region" description="Helical" evidence="14">
    <location>
        <begin position="214"/>
        <end position="235"/>
    </location>
</feature>
<keyword evidence="4 14" id="KW-0645">Protease</keyword>
<dbReference type="GO" id="GO:0005886">
    <property type="term" value="C:plasma membrane"/>
    <property type="evidence" value="ECO:0007669"/>
    <property type="project" value="UniProtKB-SubCell"/>
</dbReference>
<dbReference type="PANTHER" id="PTHR23076">
    <property type="entry name" value="METALLOPROTEASE M41 FTSH"/>
    <property type="match status" value="1"/>
</dbReference>
<keyword evidence="11 14" id="KW-1133">Transmembrane helix</keyword>
<dbReference type="Pfam" id="PF00004">
    <property type="entry name" value="AAA"/>
    <property type="match status" value="1"/>
</dbReference>
<sequence length="759" mass="82809">MSNTSNLNERLTENAKQPKNVKSIIWKTIGIIIVMSILIGLILFYTLPRNVIANISNIKYLDGNLVAAATINGRSGQFIIDLENSSFQTNYTSGLSLSVSIFLRNTTNSNGQSFFISAIRPTDASTNETVFNIANLSINQTRGIATLVTEGGSYSAVLTNNLTALPKEGMMFLPSNFNIDTAEMSSYLSAGRVKGIEKLLSAGNVQLPDQSAAILTQFLVSIVPFLILLFIYIFLARRFSRSMGAGGIGEEGENVFTIGKSQAKLAKSTYKFSDVAGIEEEKSELIELVDYLKRPAKYVQMGARTPRGVVLYGPPGTGKTLLAKAVAGEAGVPFFQVTGSAFEDMLVGVGAKRVRNLFAKAKKAAPCIIFIDEIDSVGSKRGKYEISAGSATDQTLNQLLAEMDGFSTRTGIIVMAATNRLDVLDDALLRPGRFDRHIQVNLPDIKEREAILKIHSKNKNISSKVNLQDIARRTPGFSGAQLENVLNEATLLAVRADRTSITISDIDEAIDRVIAGPAKKSRVISEFEKNQVAHHEAGHALVGLHLKGADEVQKITIIPRGQAGGYTLSTPKNAELNLKKKTDLLNMIAGALGGRASEEYFFGKDAISTGASNDFYKATNIAKSMVTQLGMSELGITQFLPSEGGVNPNAKYYSEDTARRIDVEISKILENQYKVAYEIIKNNEQELKLIVEALLLQETIVKNDIDYIHEHLKLPEAILKIKAEQEKADKPKEESKEDSDNKPTDSDSQKEPESQPKAE</sequence>
<dbReference type="EMBL" id="JAJHZP010000011">
    <property type="protein sequence ID" value="MDC4183237.1"/>
    <property type="molecule type" value="Genomic_DNA"/>
</dbReference>
<dbReference type="FunFam" id="1.10.8.60:FF:000001">
    <property type="entry name" value="ATP-dependent zinc metalloprotease FtsH"/>
    <property type="match status" value="1"/>
</dbReference>
<keyword evidence="8 14" id="KW-0378">Hydrolase</keyword>
<dbReference type="GO" id="GO:0004176">
    <property type="term" value="F:ATP-dependent peptidase activity"/>
    <property type="evidence" value="ECO:0007669"/>
    <property type="project" value="InterPro"/>
</dbReference>
<dbReference type="InterPro" id="IPR041569">
    <property type="entry name" value="AAA_lid_3"/>
</dbReference>
<evidence type="ECO:0000259" key="17">
    <source>
        <dbReference type="SMART" id="SM00382"/>
    </source>
</evidence>
<dbReference type="InterPro" id="IPR027417">
    <property type="entry name" value="P-loop_NTPase"/>
</dbReference>
<evidence type="ECO:0000256" key="3">
    <source>
        <dbReference type="ARBA" id="ARBA00022475"/>
    </source>
</evidence>
<dbReference type="GO" id="GO:0006508">
    <property type="term" value="P:proteolysis"/>
    <property type="evidence" value="ECO:0007669"/>
    <property type="project" value="UniProtKB-KW"/>
</dbReference>
<dbReference type="GO" id="GO:0005524">
    <property type="term" value="F:ATP binding"/>
    <property type="evidence" value="ECO:0007669"/>
    <property type="project" value="UniProtKB-UniRule"/>
</dbReference>
<dbReference type="CDD" id="cd19501">
    <property type="entry name" value="RecA-like_FtsH"/>
    <property type="match status" value="1"/>
</dbReference>
<dbReference type="GO" id="GO:0008270">
    <property type="term" value="F:zinc ion binding"/>
    <property type="evidence" value="ECO:0007669"/>
    <property type="project" value="UniProtKB-UniRule"/>
</dbReference>
<evidence type="ECO:0000256" key="8">
    <source>
        <dbReference type="ARBA" id="ARBA00022801"/>
    </source>
</evidence>
<dbReference type="SUPFAM" id="SSF140990">
    <property type="entry name" value="FtsH protease domain-like"/>
    <property type="match status" value="1"/>
</dbReference>
<comment type="subcellular location">
    <subcellularLocation>
        <location evidence="14">Cell membrane</location>
        <topology evidence="14">Multi-pass membrane protein</topology>
        <orientation evidence="14">Cytoplasmic side</orientation>
    </subcellularLocation>
    <subcellularLocation>
        <location evidence="1">Membrane</location>
    </subcellularLocation>
</comment>
<dbReference type="AlphaFoldDB" id="A0AAW6HPB6"/>
<dbReference type="InterPro" id="IPR003960">
    <property type="entry name" value="ATPase_AAA_CS"/>
</dbReference>
<evidence type="ECO:0000256" key="13">
    <source>
        <dbReference type="ARBA" id="ARBA00023136"/>
    </source>
</evidence>
<evidence type="ECO:0000313" key="18">
    <source>
        <dbReference type="EMBL" id="MDC4183237.1"/>
    </source>
</evidence>
<keyword evidence="7 14" id="KW-0547">Nucleotide-binding</keyword>
<dbReference type="Proteomes" id="UP001216384">
    <property type="component" value="Unassembled WGS sequence"/>
</dbReference>
<keyword evidence="6 14" id="KW-0479">Metal-binding</keyword>
<dbReference type="InterPro" id="IPR003959">
    <property type="entry name" value="ATPase_AAA_core"/>
</dbReference>
<dbReference type="PANTHER" id="PTHR23076:SF97">
    <property type="entry name" value="ATP-DEPENDENT ZINC METALLOPROTEASE YME1L1"/>
    <property type="match status" value="1"/>
</dbReference>
<comment type="similarity">
    <text evidence="14">In the central section; belongs to the AAA ATPase family.</text>
</comment>
<keyword evidence="5 14" id="KW-0812">Transmembrane</keyword>
<dbReference type="GO" id="GO:0016887">
    <property type="term" value="F:ATP hydrolysis activity"/>
    <property type="evidence" value="ECO:0007669"/>
    <property type="project" value="UniProtKB-UniRule"/>
</dbReference>
<feature type="binding site" evidence="14">
    <location>
        <position position="535"/>
    </location>
    <ligand>
        <name>Zn(2+)</name>
        <dbReference type="ChEBI" id="CHEBI:29105"/>
        <note>catalytic</note>
    </ligand>
</feature>
<feature type="binding site" evidence="14">
    <location>
        <position position="614"/>
    </location>
    <ligand>
        <name>Zn(2+)</name>
        <dbReference type="ChEBI" id="CHEBI:29105"/>
        <note>catalytic</note>
    </ligand>
</feature>
<evidence type="ECO:0000256" key="16">
    <source>
        <dbReference type="SAM" id="MobiDB-lite"/>
    </source>
</evidence>
<protein>
    <recommendedName>
        <fullName evidence="14">ATP-dependent zinc metalloprotease FtsH</fullName>
        <ecNumber evidence="14">3.4.24.-</ecNumber>
    </recommendedName>
</protein>
<dbReference type="SMART" id="SM00382">
    <property type="entry name" value="AAA"/>
    <property type="match status" value="1"/>
</dbReference>
<dbReference type="InterPro" id="IPR000642">
    <property type="entry name" value="Peptidase_M41"/>
</dbReference>
<evidence type="ECO:0000256" key="15">
    <source>
        <dbReference type="RuleBase" id="RU003651"/>
    </source>
</evidence>
<evidence type="ECO:0000313" key="19">
    <source>
        <dbReference type="Proteomes" id="UP001216384"/>
    </source>
</evidence>
<accession>A0AAW6HPB6</accession>
<evidence type="ECO:0000256" key="4">
    <source>
        <dbReference type="ARBA" id="ARBA00022670"/>
    </source>
</evidence>
<feature type="binding site" evidence="14">
    <location>
        <begin position="313"/>
        <end position="320"/>
    </location>
    <ligand>
        <name>ATP</name>
        <dbReference type="ChEBI" id="CHEBI:30616"/>
    </ligand>
</feature>
<dbReference type="Pfam" id="PF17862">
    <property type="entry name" value="AAA_lid_3"/>
    <property type="match status" value="1"/>
</dbReference>
<comment type="cofactor">
    <cofactor evidence="14">
        <name>Zn(2+)</name>
        <dbReference type="ChEBI" id="CHEBI:29105"/>
    </cofactor>
    <text evidence="14">Binds 1 zinc ion per subunit.</text>
</comment>
<comment type="subunit">
    <text evidence="14">Homohexamer.</text>
</comment>
<dbReference type="Gene3D" id="1.10.8.60">
    <property type="match status" value="1"/>
</dbReference>
<dbReference type="PROSITE" id="PS00674">
    <property type="entry name" value="AAA"/>
    <property type="match status" value="1"/>
</dbReference>